<dbReference type="GO" id="GO:0016020">
    <property type="term" value="C:membrane"/>
    <property type="evidence" value="ECO:0007669"/>
    <property type="project" value="GOC"/>
</dbReference>
<dbReference type="Pfam" id="PF14587">
    <property type="entry name" value="Glyco_hydr_30_2"/>
    <property type="match status" value="1"/>
</dbReference>
<dbReference type="Proteomes" id="UP000803884">
    <property type="component" value="Unassembled WGS sequence"/>
</dbReference>
<name>A0AB34KVV0_9PEZI</name>
<evidence type="ECO:0000313" key="8">
    <source>
        <dbReference type="Proteomes" id="UP000803884"/>
    </source>
</evidence>
<dbReference type="Pfam" id="PF17189">
    <property type="entry name" value="Glyco_hydro_30C"/>
    <property type="match status" value="1"/>
</dbReference>
<evidence type="ECO:0000259" key="6">
    <source>
        <dbReference type="Pfam" id="PF17189"/>
    </source>
</evidence>
<gene>
    <name evidence="7" type="ORF">WHR41_02662</name>
</gene>
<dbReference type="GO" id="GO:0006680">
    <property type="term" value="P:glucosylceramide catabolic process"/>
    <property type="evidence" value="ECO:0007669"/>
    <property type="project" value="TreeGrafter"/>
</dbReference>
<feature type="domain" description="Endo-beta-1,6-galactanase-like" evidence="5">
    <location>
        <begin position="120"/>
        <end position="250"/>
    </location>
</feature>
<proteinExistence type="inferred from homology"/>
<dbReference type="InterPro" id="IPR017853">
    <property type="entry name" value="GH"/>
</dbReference>
<evidence type="ECO:0000256" key="2">
    <source>
        <dbReference type="ARBA" id="ARBA00022729"/>
    </source>
</evidence>
<organism evidence="7 8">
    <name type="scientific">Cladosporium halotolerans</name>
    <dbReference type="NCBI Taxonomy" id="1052096"/>
    <lineage>
        <taxon>Eukaryota</taxon>
        <taxon>Fungi</taxon>
        <taxon>Dikarya</taxon>
        <taxon>Ascomycota</taxon>
        <taxon>Pezizomycotina</taxon>
        <taxon>Dothideomycetes</taxon>
        <taxon>Dothideomycetidae</taxon>
        <taxon>Cladosporiales</taxon>
        <taxon>Cladosporiaceae</taxon>
        <taxon>Cladosporium</taxon>
    </lineage>
</organism>
<dbReference type="SUPFAM" id="SSF51011">
    <property type="entry name" value="Glycosyl hydrolase domain"/>
    <property type="match status" value="1"/>
</dbReference>
<feature type="domain" description="Glycosyl hydrolase family 30 beta sandwich" evidence="6">
    <location>
        <begin position="376"/>
        <end position="464"/>
    </location>
</feature>
<keyword evidence="8" id="KW-1185">Reference proteome</keyword>
<dbReference type="InterPro" id="IPR039514">
    <property type="entry name" value="6GAL-like"/>
</dbReference>
<dbReference type="PANTHER" id="PTHR11069">
    <property type="entry name" value="GLUCOSYLCERAMIDASE"/>
    <property type="match status" value="1"/>
</dbReference>
<evidence type="ECO:0000256" key="3">
    <source>
        <dbReference type="ARBA" id="ARBA00022801"/>
    </source>
</evidence>
<reference evidence="7 8" key="1">
    <citation type="journal article" date="2020" name="Microbiol. Resour. Announc.">
        <title>Draft Genome Sequence of a Cladosporium Species Isolated from the Mesophotic Ascidian Didemnum maculosum.</title>
        <authorList>
            <person name="Gioti A."/>
            <person name="Siaperas R."/>
            <person name="Nikolaivits E."/>
            <person name="Le Goff G."/>
            <person name="Ouazzani J."/>
            <person name="Kotoulas G."/>
            <person name="Topakas E."/>
        </authorList>
    </citation>
    <scope>NUCLEOTIDE SEQUENCE [LARGE SCALE GENOMIC DNA]</scope>
    <source>
        <strain evidence="7 8">TM138-S3</strain>
    </source>
</reference>
<feature type="signal peptide" evidence="4">
    <location>
        <begin position="1"/>
        <end position="19"/>
    </location>
</feature>
<dbReference type="EMBL" id="JAAQHG020000006">
    <property type="protein sequence ID" value="KAL1588898.1"/>
    <property type="molecule type" value="Genomic_DNA"/>
</dbReference>
<dbReference type="SUPFAM" id="SSF51445">
    <property type="entry name" value="(Trans)glycosidases"/>
    <property type="match status" value="1"/>
</dbReference>
<evidence type="ECO:0000313" key="7">
    <source>
        <dbReference type="EMBL" id="KAL1588898.1"/>
    </source>
</evidence>
<dbReference type="PANTHER" id="PTHR11069:SF23">
    <property type="entry name" value="LYSOSOMAL ACID GLUCOSYLCERAMIDASE"/>
    <property type="match status" value="1"/>
</dbReference>
<keyword evidence="3" id="KW-0378">Hydrolase</keyword>
<dbReference type="RefSeq" id="XP_069232003.1">
    <property type="nucleotide sequence ID" value="XM_069371268.1"/>
</dbReference>
<dbReference type="InterPro" id="IPR013780">
    <property type="entry name" value="Glyco_hydro_b"/>
</dbReference>
<evidence type="ECO:0000256" key="1">
    <source>
        <dbReference type="ARBA" id="ARBA00005382"/>
    </source>
</evidence>
<dbReference type="InterPro" id="IPR001139">
    <property type="entry name" value="Glyco_hydro_30"/>
</dbReference>
<keyword evidence="2 4" id="KW-0732">Signal</keyword>
<dbReference type="AlphaFoldDB" id="A0AB34KVV0"/>
<dbReference type="GO" id="GO:0004348">
    <property type="term" value="F:glucosylceramidase activity"/>
    <property type="evidence" value="ECO:0007669"/>
    <property type="project" value="InterPro"/>
</dbReference>
<evidence type="ECO:0000256" key="4">
    <source>
        <dbReference type="SAM" id="SignalP"/>
    </source>
</evidence>
<feature type="chain" id="PRO_5044189146" evidence="4">
    <location>
        <begin position="20"/>
        <end position="467"/>
    </location>
</feature>
<dbReference type="GeneID" id="96004106"/>
<evidence type="ECO:0000259" key="5">
    <source>
        <dbReference type="Pfam" id="PF14587"/>
    </source>
</evidence>
<protein>
    <submittedName>
        <fullName evidence="7">Uncharacterized protein</fullName>
    </submittedName>
</protein>
<comment type="similarity">
    <text evidence="1">Belongs to the glycosyl hydrolase 30 family.</text>
</comment>
<dbReference type="InterPro" id="IPR033452">
    <property type="entry name" value="GH30_C"/>
</dbReference>
<dbReference type="Gene3D" id="3.20.20.80">
    <property type="entry name" value="Glycosidases"/>
    <property type="match status" value="1"/>
</dbReference>
<dbReference type="Gene3D" id="2.60.40.1180">
    <property type="entry name" value="Golgi alpha-mannosidase II"/>
    <property type="match status" value="1"/>
</dbReference>
<accession>A0AB34KVV0</accession>
<comment type="caution">
    <text evidence="7">The sequence shown here is derived from an EMBL/GenBank/DDBJ whole genome shotgun (WGS) entry which is preliminary data.</text>
</comment>
<sequence>MVASVLVTFGAVLAATAQAATQASGPTIKINQKIKYQKYDGTGISEAFQRSLVMHELDQPSQKLALDYLFTTKGAGMTILRNGLGSSPNDGWDLMKSIAPEAPASNSSRLNYIPLPRDDQYQVWLSYQAKARGVHTIVADSWSADGYMKTTGTDNNGGYLCGVTNGSCETGDWRQAYADKIVKYLKDYRDRGINIDYVNPYNEPDLNTSYASMESNGQQSADFLKVLYPTLKRSGLKTQIACCDATGWNAQQEMLTGIQAAGEEDTLGLVTGHGYSSKPLTPLNTDLKVWQTEWSTFDPINYNWYVAGNSSEGLTWANNIQKSFTLANVTGFLYWWGAANTTDNQSLLFVNNTSEVRVTKRLWAHAHFGKQFIRKGASRIEANVAGSSALNVSAFANTDGSTAVQVINNGDKAETVSLQGLRLGRKQKVVTYLTNQDNDLKRGYASSKKGNTAEAKVPARSLLSFMF</sequence>